<sequence>MPRGLPRASLLESLRLAGILLPPGHVTRGRDLLRSGALLAALEARHGGRPVLVRGGPRGLRDRALLVLDRHDAARVLLGRDDGFAPPADERPFALRADVLRAEVLRPVFVRIAQEEAAGLRRGILDHARLDAAWQRVARRCVYGDGAASDEELTRLLEGVMRGSRPHALGRRAPRRREVLSGRYDARILDHLRRAEPGSLAGIIAGTPQPESRGLMQAAFWLMGLSRIAAGLTQTLALLAAHPAQRRAARADAVHLRACLREALRLWPPVPALSRVTLTETDWYGSVLPAGASVLVPLAAHTRNPRLPYADRFAPEIWRANGAAADEWWAGHGCDGMQLTLAVGTAFLEAMLRDARPLPHGRLLSAHRPLPRTIDVTRLRVRMRPPRRHPGRS</sequence>
<dbReference type="STRING" id="683260.SAMN05421874_103190"/>
<dbReference type="Pfam" id="PF00067">
    <property type="entry name" value="p450"/>
    <property type="match status" value="1"/>
</dbReference>
<dbReference type="GO" id="GO:0004497">
    <property type="term" value="F:monooxygenase activity"/>
    <property type="evidence" value="ECO:0007669"/>
    <property type="project" value="InterPro"/>
</dbReference>
<dbReference type="Proteomes" id="UP000198683">
    <property type="component" value="Unassembled WGS sequence"/>
</dbReference>
<dbReference type="InterPro" id="IPR036396">
    <property type="entry name" value="Cyt_P450_sf"/>
</dbReference>
<evidence type="ECO:0000313" key="1">
    <source>
        <dbReference type="EMBL" id="SDJ78107.1"/>
    </source>
</evidence>
<reference evidence="1 2" key="1">
    <citation type="submission" date="2016-10" db="EMBL/GenBank/DDBJ databases">
        <authorList>
            <person name="de Groot N.N."/>
        </authorList>
    </citation>
    <scope>NUCLEOTIDE SEQUENCE [LARGE SCALE GENOMIC DNA]</scope>
    <source>
        <strain evidence="1 2">CGMCC 4.5681</strain>
    </source>
</reference>
<accession>A0A1G8WJ02</accession>
<dbReference type="GO" id="GO:0020037">
    <property type="term" value="F:heme binding"/>
    <property type="evidence" value="ECO:0007669"/>
    <property type="project" value="InterPro"/>
</dbReference>
<protein>
    <submittedName>
        <fullName evidence="1">Cytochrome P450</fullName>
    </submittedName>
</protein>
<dbReference type="Gene3D" id="1.10.630.10">
    <property type="entry name" value="Cytochrome P450"/>
    <property type="match status" value="1"/>
</dbReference>
<dbReference type="GO" id="GO:0005506">
    <property type="term" value="F:iron ion binding"/>
    <property type="evidence" value="ECO:0007669"/>
    <property type="project" value="InterPro"/>
</dbReference>
<gene>
    <name evidence="1" type="ORF">SAMN05421874_103190</name>
</gene>
<dbReference type="RefSeq" id="WP_176902993.1">
    <property type="nucleotide sequence ID" value="NZ_FNFB01000003.1"/>
</dbReference>
<dbReference type="InterPro" id="IPR001128">
    <property type="entry name" value="Cyt_P450"/>
</dbReference>
<dbReference type="GO" id="GO:0016705">
    <property type="term" value="F:oxidoreductase activity, acting on paired donors, with incorporation or reduction of molecular oxygen"/>
    <property type="evidence" value="ECO:0007669"/>
    <property type="project" value="InterPro"/>
</dbReference>
<keyword evidence="2" id="KW-1185">Reference proteome</keyword>
<proteinExistence type="predicted"/>
<dbReference type="AlphaFoldDB" id="A0A1G8WJ02"/>
<dbReference type="EMBL" id="FNFB01000003">
    <property type="protein sequence ID" value="SDJ78107.1"/>
    <property type="molecule type" value="Genomic_DNA"/>
</dbReference>
<evidence type="ECO:0000313" key="2">
    <source>
        <dbReference type="Proteomes" id="UP000198683"/>
    </source>
</evidence>
<dbReference type="SUPFAM" id="SSF48264">
    <property type="entry name" value="Cytochrome P450"/>
    <property type="match status" value="1"/>
</dbReference>
<organism evidence="1 2">
    <name type="scientific">Nonomuraea maritima</name>
    <dbReference type="NCBI Taxonomy" id="683260"/>
    <lineage>
        <taxon>Bacteria</taxon>
        <taxon>Bacillati</taxon>
        <taxon>Actinomycetota</taxon>
        <taxon>Actinomycetes</taxon>
        <taxon>Streptosporangiales</taxon>
        <taxon>Streptosporangiaceae</taxon>
        <taxon>Nonomuraea</taxon>
    </lineage>
</organism>
<name>A0A1G8WJ02_9ACTN</name>